<evidence type="ECO:0000313" key="3">
    <source>
        <dbReference type="Proteomes" id="UP000245293"/>
    </source>
</evidence>
<dbReference type="OrthoDB" id="9808190at2"/>
<keyword evidence="1" id="KW-1133">Transmembrane helix</keyword>
<dbReference type="Proteomes" id="UP000245293">
    <property type="component" value="Unassembled WGS sequence"/>
</dbReference>
<sequence length="170" mass="19361">MPYEWTTPDGPDGPKAELHLWPYRSLLRRDFVIFISLTAALVLVPLMAVIGSPVLWGILPFILLMLAGIWWGLSRSYKDGEIVEELRLWPDRIELDRHDRKSGHRTWAANPYWVQVKMRQDGPVPNYVTLKGEGREVEIGAFLSEEERAALYDELLGRLARLAATPGEAP</sequence>
<gene>
    <name evidence="2" type="ORF">DFK10_13460</name>
</gene>
<accession>A0A2V1P2S9</accession>
<keyword evidence="1" id="KW-0472">Membrane</keyword>
<dbReference type="RefSeq" id="WP_109389556.1">
    <property type="nucleotide sequence ID" value="NZ_QETF01000018.1"/>
</dbReference>
<protein>
    <submittedName>
        <fullName evidence="2">DUF2244 domain-containing protein</fullName>
    </submittedName>
</protein>
<keyword evidence="1" id="KW-0812">Transmembrane</keyword>
<proteinExistence type="predicted"/>
<dbReference type="EMBL" id="QETF01000018">
    <property type="protein sequence ID" value="PWG16058.1"/>
    <property type="molecule type" value="Genomic_DNA"/>
</dbReference>
<reference evidence="3" key="1">
    <citation type="submission" date="2018-05" db="EMBL/GenBank/DDBJ databases">
        <authorList>
            <person name="Du Z."/>
            <person name="Wang X."/>
        </authorList>
    </citation>
    <scope>NUCLEOTIDE SEQUENCE [LARGE SCALE GENOMIC DNA]</scope>
    <source>
        <strain evidence="3">WDS4C29</strain>
    </source>
</reference>
<dbReference type="Pfam" id="PF10003">
    <property type="entry name" value="DUF2244"/>
    <property type="match status" value="1"/>
</dbReference>
<evidence type="ECO:0000256" key="1">
    <source>
        <dbReference type="SAM" id="Phobius"/>
    </source>
</evidence>
<dbReference type="AlphaFoldDB" id="A0A2V1P2S9"/>
<evidence type="ECO:0000313" key="2">
    <source>
        <dbReference type="EMBL" id="PWG16058.1"/>
    </source>
</evidence>
<keyword evidence="3" id="KW-1185">Reference proteome</keyword>
<organism evidence="2 3">
    <name type="scientific">Salibaculum griseiflavum</name>
    <dbReference type="NCBI Taxonomy" id="1914409"/>
    <lineage>
        <taxon>Bacteria</taxon>
        <taxon>Pseudomonadati</taxon>
        <taxon>Pseudomonadota</taxon>
        <taxon>Alphaproteobacteria</taxon>
        <taxon>Rhodobacterales</taxon>
        <taxon>Roseobacteraceae</taxon>
        <taxon>Salibaculum</taxon>
    </lineage>
</organism>
<comment type="caution">
    <text evidence="2">The sequence shown here is derived from an EMBL/GenBank/DDBJ whole genome shotgun (WGS) entry which is preliminary data.</text>
</comment>
<name>A0A2V1P2S9_9RHOB</name>
<feature type="transmembrane region" description="Helical" evidence="1">
    <location>
        <begin position="31"/>
        <end position="48"/>
    </location>
</feature>
<dbReference type="InterPro" id="IPR019253">
    <property type="entry name" value="DUF2244_TM"/>
</dbReference>
<feature type="transmembrane region" description="Helical" evidence="1">
    <location>
        <begin position="54"/>
        <end position="73"/>
    </location>
</feature>